<dbReference type="InterPro" id="IPR050275">
    <property type="entry name" value="PGM_Phosphatase"/>
</dbReference>
<dbReference type="PROSITE" id="PS00175">
    <property type="entry name" value="PG_MUTASE"/>
    <property type="match status" value="1"/>
</dbReference>
<dbReference type="PANTHER" id="PTHR48100">
    <property type="entry name" value="BROAD-SPECIFICITY PHOSPHATASE YOR283W-RELATED"/>
    <property type="match status" value="1"/>
</dbReference>
<keyword evidence="2" id="KW-0413">Isomerase</keyword>
<keyword evidence="6" id="KW-1185">Reference proteome</keyword>
<dbReference type="InterPro" id="IPR029033">
    <property type="entry name" value="His_PPase_superfam"/>
</dbReference>
<dbReference type="EMBL" id="ACQT01000360">
    <property type="protein sequence ID" value="EER58090.1"/>
    <property type="molecule type" value="Genomic_DNA"/>
</dbReference>
<evidence type="ECO:0000256" key="4">
    <source>
        <dbReference type="PIRSR" id="PIRSR613078-2"/>
    </source>
</evidence>
<dbReference type="InterPro" id="IPR001345">
    <property type="entry name" value="PG/BPGM_mutase_AS"/>
</dbReference>
<feature type="active site" description="Tele-phosphohistidine intermediate" evidence="3">
    <location>
        <position position="17"/>
    </location>
</feature>
<sequence>MDGFDNEGMTELILIRHGETDWNRELRFQGQVDVPLNATGHEQARRLAQRLVADKVAVDHLVCSDLVRTRQTAQPALTALLPQLPLETLTDARLREQHFGVVDGMRVDDIKAQHAAAWAQWLRFDADGGMPGGETARQFHARVMDALRSLAHQHAGKTIVVVTHGGVLDMVWRTARGLGLAGPRQSDIPNAGLNRVRLQGDAVEIVHWADTQHLVGLPAQPVYDQTRLATPAPPESVPSGSTA</sequence>
<evidence type="ECO:0000313" key="6">
    <source>
        <dbReference type="Proteomes" id="UP000003856"/>
    </source>
</evidence>
<dbReference type="Proteomes" id="UP000003856">
    <property type="component" value="Unassembled WGS sequence"/>
</dbReference>
<reference evidence="5 6" key="1">
    <citation type="submission" date="2009-05" db="EMBL/GenBank/DDBJ databases">
        <title>The draft genome of Acidovorax delafieldii 2AN.</title>
        <authorList>
            <consortium name="US DOE Joint Genome Institute (JGI-PGF)"/>
            <person name="Lucas S."/>
            <person name="Copeland A."/>
            <person name="Lapidus A."/>
            <person name="Glavina del Rio T."/>
            <person name="Tice H."/>
            <person name="Bruce D."/>
            <person name="Goodwin L."/>
            <person name="Pitluck S."/>
            <person name="Larimer F."/>
            <person name="Land M.L."/>
            <person name="Hauser L."/>
            <person name="Shelobolina E.S."/>
            <person name="Picardal F."/>
            <person name="Roden E."/>
            <person name="Emerson D."/>
        </authorList>
    </citation>
    <scope>NUCLEOTIDE SEQUENCE [LARGE SCALE GENOMIC DNA]</scope>
    <source>
        <strain evidence="5 6">2AN</strain>
    </source>
</reference>
<gene>
    <name evidence="5" type="ORF">AcdelDRAFT_4338</name>
</gene>
<evidence type="ECO:0000256" key="2">
    <source>
        <dbReference type="ARBA" id="ARBA00023235"/>
    </source>
</evidence>
<feature type="active site" description="Proton donor/acceptor" evidence="3">
    <location>
        <position position="96"/>
    </location>
</feature>
<dbReference type="AlphaFoldDB" id="C5TBQ8"/>
<dbReference type="InterPro" id="IPR013078">
    <property type="entry name" value="His_Pase_superF_clade-1"/>
</dbReference>
<feature type="binding site" evidence="4">
    <location>
        <begin position="16"/>
        <end position="23"/>
    </location>
    <ligand>
        <name>substrate</name>
    </ligand>
</feature>
<evidence type="ECO:0000313" key="5">
    <source>
        <dbReference type="EMBL" id="EER58090.1"/>
    </source>
</evidence>
<dbReference type="Pfam" id="PF00300">
    <property type="entry name" value="His_Phos_1"/>
    <property type="match status" value="1"/>
</dbReference>
<dbReference type="PANTHER" id="PTHR48100:SF1">
    <property type="entry name" value="HISTIDINE PHOSPHATASE FAMILY PROTEIN-RELATED"/>
    <property type="match status" value="1"/>
</dbReference>
<name>C5TBQ8_ACIDE</name>
<feature type="binding site" evidence="4">
    <location>
        <position position="68"/>
    </location>
    <ligand>
        <name>substrate</name>
    </ligand>
</feature>
<dbReference type="SMART" id="SM00855">
    <property type="entry name" value="PGAM"/>
    <property type="match status" value="1"/>
</dbReference>
<comment type="caution">
    <text evidence="5">The sequence shown here is derived from an EMBL/GenBank/DDBJ whole genome shotgun (WGS) entry which is preliminary data.</text>
</comment>
<proteinExistence type="predicted"/>
<dbReference type="CDD" id="cd07067">
    <property type="entry name" value="HP_PGM_like"/>
    <property type="match status" value="1"/>
</dbReference>
<accession>C5TBQ8</accession>
<organism evidence="5 6">
    <name type="scientific">Acidovorax delafieldii 2AN</name>
    <dbReference type="NCBI Taxonomy" id="573060"/>
    <lineage>
        <taxon>Bacteria</taxon>
        <taxon>Pseudomonadati</taxon>
        <taxon>Pseudomonadota</taxon>
        <taxon>Betaproteobacteria</taxon>
        <taxon>Burkholderiales</taxon>
        <taxon>Comamonadaceae</taxon>
        <taxon>Acidovorax</taxon>
    </lineage>
</organism>
<dbReference type="GO" id="GO:0016791">
    <property type="term" value="F:phosphatase activity"/>
    <property type="evidence" value="ECO:0007669"/>
    <property type="project" value="TreeGrafter"/>
</dbReference>
<evidence type="ECO:0000256" key="1">
    <source>
        <dbReference type="ARBA" id="ARBA00023152"/>
    </source>
</evidence>
<protein>
    <submittedName>
        <fullName evidence="5">Phosphoglycerate mutase</fullName>
    </submittedName>
</protein>
<dbReference type="GO" id="GO:0005737">
    <property type="term" value="C:cytoplasm"/>
    <property type="evidence" value="ECO:0007669"/>
    <property type="project" value="TreeGrafter"/>
</dbReference>
<dbReference type="SUPFAM" id="SSF53254">
    <property type="entry name" value="Phosphoglycerate mutase-like"/>
    <property type="match status" value="1"/>
</dbReference>
<keyword evidence="1" id="KW-0324">Glycolysis</keyword>
<dbReference type="Gene3D" id="3.40.50.1240">
    <property type="entry name" value="Phosphoglycerate mutase-like"/>
    <property type="match status" value="1"/>
</dbReference>
<evidence type="ECO:0000256" key="3">
    <source>
        <dbReference type="PIRSR" id="PIRSR613078-1"/>
    </source>
</evidence>
<dbReference type="PATRIC" id="fig|573060.9.peg.584"/>